<dbReference type="Proteomes" id="UP000033903">
    <property type="component" value="Unassembled WGS sequence"/>
</dbReference>
<name>A0A0G0VMV0_9BACT</name>
<evidence type="ECO:0000259" key="2">
    <source>
        <dbReference type="Pfam" id="PF02481"/>
    </source>
</evidence>
<comment type="caution">
    <text evidence="4">The sequence shown here is derived from an EMBL/GenBank/DDBJ whole genome shotgun (WGS) entry which is preliminary data.</text>
</comment>
<dbReference type="InterPro" id="IPR041614">
    <property type="entry name" value="DprA_WH"/>
</dbReference>
<comment type="similarity">
    <text evidence="1">Belongs to the DprA/Smf family.</text>
</comment>
<dbReference type="InterPro" id="IPR003488">
    <property type="entry name" value="DprA"/>
</dbReference>
<evidence type="ECO:0000256" key="1">
    <source>
        <dbReference type="ARBA" id="ARBA00006525"/>
    </source>
</evidence>
<dbReference type="NCBIfam" id="TIGR00732">
    <property type="entry name" value="dprA"/>
    <property type="match status" value="1"/>
</dbReference>
<protein>
    <submittedName>
        <fullName evidence="4">Protecting protein DprA protein</fullName>
    </submittedName>
</protein>
<dbReference type="SUPFAM" id="SSF46785">
    <property type="entry name" value="Winged helix' DNA-binding domain"/>
    <property type="match status" value="1"/>
</dbReference>
<dbReference type="Gene3D" id="1.10.10.10">
    <property type="entry name" value="Winged helix-like DNA-binding domain superfamily/Winged helix DNA-binding domain"/>
    <property type="match status" value="1"/>
</dbReference>
<accession>A0A0G0VMV0</accession>
<organism evidence="4 5">
    <name type="scientific">Candidatus Yanofskybacteria bacterium GW2011_GWA2_41_22</name>
    <dbReference type="NCBI Taxonomy" id="1619023"/>
    <lineage>
        <taxon>Bacteria</taxon>
        <taxon>Candidatus Yanofskyibacteriota</taxon>
    </lineage>
</organism>
<dbReference type="AlphaFoldDB" id="A0A0G0VMV0"/>
<dbReference type="Gene3D" id="3.40.50.450">
    <property type="match status" value="1"/>
</dbReference>
<reference evidence="4 5" key="1">
    <citation type="journal article" date="2015" name="Nature">
        <title>rRNA introns, odd ribosomes, and small enigmatic genomes across a large radiation of phyla.</title>
        <authorList>
            <person name="Brown C.T."/>
            <person name="Hug L.A."/>
            <person name="Thomas B.C."/>
            <person name="Sharon I."/>
            <person name="Castelle C.J."/>
            <person name="Singh A."/>
            <person name="Wilkins M.J."/>
            <person name="Williams K.H."/>
            <person name="Banfield J.F."/>
        </authorList>
    </citation>
    <scope>NUCLEOTIDE SEQUENCE [LARGE SCALE GENOMIC DNA]</scope>
</reference>
<dbReference type="PANTHER" id="PTHR43022">
    <property type="entry name" value="PROTEIN SMF"/>
    <property type="match status" value="1"/>
</dbReference>
<proteinExistence type="inferred from homology"/>
<dbReference type="PATRIC" id="fig|1619023.3.peg.285"/>
<dbReference type="PANTHER" id="PTHR43022:SF1">
    <property type="entry name" value="PROTEIN SMF"/>
    <property type="match status" value="1"/>
</dbReference>
<evidence type="ECO:0000259" key="3">
    <source>
        <dbReference type="Pfam" id="PF17782"/>
    </source>
</evidence>
<sequence>MAYDSSEIIEIKNNDKCFPQILREIHDCPKQLYCRGNTELLNNNCFAVVGTRKLTSYGKEAAMMITRDLSHYFTIVSGLALGVDAVAHRATLDAKEKTIAVLGSGADDANIYPNTNFRLARDILANDGLIVSEYAPGTHATEFTFPRRNRIISGLSKGVLIIEADKESGSLITAKLAVDQNRDVFAVPGSIFSSKSLGPNKLIQGGAKLVMSAGDILEEYDKIPELFGKQKMAISTENPVEQKILAILNENGKLHIDEIIRKTEEETSVVVSTLSMMEIRGIIENIQNFFYKLK</sequence>
<dbReference type="SUPFAM" id="SSF102405">
    <property type="entry name" value="MCP/YpsA-like"/>
    <property type="match status" value="1"/>
</dbReference>
<dbReference type="InterPro" id="IPR057666">
    <property type="entry name" value="DrpA_SLOG"/>
</dbReference>
<dbReference type="InterPro" id="IPR036388">
    <property type="entry name" value="WH-like_DNA-bd_sf"/>
</dbReference>
<dbReference type="Pfam" id="PF02481">
    <property type="entry name" value="DNA_processg_A"/>
    <property type="match status" value="1"/>
</dbReference>
<dbReference type="Pfam" id="PF17782">
    <property type="entry name" value="WHD_DprA"/>
    <property type="match status" value="1"/>
</dbReference>
<gene>
    <name evidence="4" type="ORF">UU54_C0014G0002</name>
</gene>
<feature type="domain" description="DprA winged helix" evidence="3">
    <location>
        <begin position="232"/>
        <end position="284"/>
    </location>
</feature>
<evidence type="ECO:0000313" key="4">
    <source>
        <dbReference type="EMBL" id="KKS00957.1"/>
    </source>
</evidence>
<dbReference type="EMBL" id="LCBA01000014">
    <property type="protein sequence ID" value="KKS00957.1"/>
    <property type="molecule type" value="Genomic_DNA"/>
</dbReference>
<dbReference type="InterPro" id="IPR036390">
    <property type="entry name" value="WH_DNA-bd_sf"/>
</dbReference>
<dbReference type="GO" id="GO:0009294">
    <property type="term" value="P:DNA-mediated transformation"/>
    <property type="evidence" value="ECO:0007669"/>
    <property type="project" value="InterPro"/>
</dbReference>
<feature type="domain" description="Smf/DprA SLOG" evidence="2">
    <location>
        <begin position="13"/>
        <end position="220"/>
    </location>
</feature>
<evidence type="ECO:0000313" key="5">
    <source>
        <dbReference type="Proteomes" id="UP000033903"/>
    </source>
</evidence>